<feature type="region of interest" description="Disordered" evidence="1">
    <location>
        <begin position="287"/>
        <end position="318"/>
    </location>
</feature>
<dbReference type="AlphaFoldDB" id="A0ABD0JZ55"/>
<feature type="non-terminal residue" evidence="2">
    <location>
        <position position="402"/>
    </location>
</feature>
<dbReference type="Proteomes" id="UP001519460">
    <property type="component" value="Unassembled WGS sequence"/>
</dbReference>
<feature type="compositionally biased region" description="Basic and acidic residues" evidence="1">
    <location>
        <begin position="148"/>
        <end position="167"/>
    </location>
</feature>
<gene>
    <name evidence="2" type="ORF">BaRGS_00028457</name>
</gene>
<protein>
    <submittedName>
        <fullName evidence="2">Uncharacterized protein</fullName>
    </submittedName>
</protein>
<feature type="non-terminal residue" evidence="2">
    <location>
        <position position="1"/>
    </location>
</feature>
<comment type="caution">
    <text evidence="2">The sequence shown here is derived from an EMBL/GenBank/DDBJ whole genome shotgun (WGS) entry which is preliminary data.</text>
</comment>
<evidence type="ECO:0000313" key="2">
    <source>
        <dbReference type="EMBL" id="KAK7480289.1"/>
    </source>
</evidence>
<organism evidence="2 3">
    <name type="scientific">Batillaria attramentaria</name>
    <dbReference type="NCBI Taxonomy" id="370345"/>
    <lineage>
        <taxon>Eukaryota</taxon>
        <taxon>Metazoa</taxon>
        <taxon>Spiralia</taxon>
        <taxon>Lophotrochozoa</taxon>
        <taxon>Mollusca</taxon>
        <taxon>Gastropoda</taxon>
        <taxon>Caenogastropoda</taxon>
        <taxon>Sorbeoconcha</taxon>
        <taxon>Cerithioidea</taxon>
        <taxon>Batillariidae</taxon>
        <taxon>Batillaria</taxon>
    </lineage>
</organism>
<keyword evidence="3" id="KW-1185">Reference proteome</keyword>
<name>A0ABD0JZ55_9CAEN</name>
<evidence type="ECO:0000313" key="3">
    <source>
        <dbReference type="Proteomes" id="UP001519460"/>
    </source>
</evidence>
<feature type="region of interest" description="Disordered" evidence="1">
    <location>
        <begin position="204"/>
        <end position="241"/>
    </location>
</feature>
<evidence type="ECO:0000256" key="1">
    <source>
        <dbReference type="SAM" id="MobiDB-lite"/>
    </source>
</evidence>
<sequence>RACHHRKRHALYQRARHCNKIDSTQATPPCLAGWSIRSSARLPLSPTLSPVAALIERYSFFYWQTGLVGRKLRIGCLALGAAIWFNRHVTLTSGGHKSPSQTRLMNEASPFVRAASKEKPKPGRLVTLETMQREHGKDKRKHANGDIPRGHRGEDKTKSPTDTDRRNMIVPVHPPQSLSQALSHSIHHNYLLCSESDCPENLSLNSRGGTTSEATSSPLQASPRLSQSLSPTAPSSGLVQTSLSSHVPLPAVIPSKDYLPRVPHYLHHASLQAENFALHNSPLLHPASQSRHAYHQAESRDHHHRPLNNHRDVTSAPSSVARLHDVTSAPSSLARLPPQTVSKPSFLISDILGETRSSVRTSSSCFTPVQNRELLSVRADSPELDRSSVSDEAMSCATSPVD</sequence>
<feature type="compositionally biased region" description="Basic and acidic residues" evidence="1">
    <location>
        <begin position="380"/>
        <end position="389"/>
    </location>
</feature>
<accession>A0ABD0JZ55</accession>
<proteinExistence type="predicted"/>
<reference evidence="2 3" key="1">
    <citation type="journal article" date="2023" name="Sci. Data">
        <title>Genome assembly of the Korean intertidal mud-creeper Batillaria attramentaria.</title>
        <authorList>
            <person name="Patra A.K."/>
            <person name="Ho P.T."/>
            <person name="Jun S."/>
            <person name="Lee S.J."/>
            <person name="Kim Y."/>
            <person name="Won Y.J."/>
        </authorList>
    </citation>
    <scope>NUCLEOTIDE SEQUENCE [LARGE SCALE GENOMIC DNA]</scope>
    <source>
        <strain evidence="2">Wonlab-2016</strain>
    </source>
</reference>
<feature type="region of interest" description="Disordered" evidence="1">
    <location>
        <begin position="129"/>
        <end position="168"/>
    </location>
</feature>
<feature type="region of interest" description="Disordered" evidence="1">
    <location>
        <begin position="378"/>
        <end position="402"/>
    </location>
</feature>
<dbReference type="EMBL" id="JACVVK020000284">
    <property type="protein sequence ID" value="KAK7480289.1"/>
    <property type="molecule type" value="Genomic_DNA"/>
</dbReference>